<evidence type="ECO:0000256" key="5">
    <source>
        <dbReference type="ARBA" id="ARBA00022801"/>
    </source>
</evidence>
<keyword evidence="3" id="KW-0479">Metal-binding</keyword>
<dbReference type="PANTHER" id="PTHR47466">
    <property type="match status" value="1"/>
</dbReference>
<dbReference type="Pfam" id="PF05572">
    <property type="entry name" value="Peptidase_M43"/>
    <property type="match status" value="1"/>
</dbReference>
<protein>
    <submittedName>
        <fullName evidence="12">T9SS C-terminal target domain-containing protein</fullName>
    </submittedName>
</protein>
<evidence type="ECO:0000313" key="12">
    <source>
        <dbReference type="EMBL" id="RRJ93920.1"/>
    </source>
</evidence>
<dbReference type="EMBL" id="RQVR01000001">
    <property type="protein sequence ID" value="RRJ93920.1"/>
    <property type="molecule type" value="Genomic_DNA"/>
</dbReference>
<dbReference type="RefSeq" id="WP_125011062.1">
    <property type="nucleotide sequence ID" value="NZ_RQVR01000001.1"/>
</dbReference>
<dbReference type="Gene3D" id="2.60.40.10">
    <property type="entry name" value="Immunoglobulins"/>
    <property type="match status" value="1"/>
</dbReference>
<dbReference type="Proteomes" id="UP000271937">
    <property type="component" value="Unassembled WGS sequence"/>
</dbReference>
<keyword evidence="6" id="KW-0862">Zinc</keyword>
<dbReference type="InterPro" id="IPR013783">
    <property type="entry name" value="Ig-like_fold"/>
</dbReference>
<dbReference type="NCBIfam" id="TIGR04183">
    <property type="entry name" value="Por_Secre_tail"/>
    <property type="match status" value="1"/>
</dbReference>
<evidence type="ECO:0000313" key="13">
    <source>
        <dbReference type="Proteomes" id="UP000271937"/>
    </source>
</evidence>
<feature type="signal peptide" evidence="9">
    <location>
        <begin position="1"/>
        <end position="18"/>
    </location>
</feature>
<comment type="similarity">
    <text evidence="1">Belongs to the peptidase M43B family.</text>
</comment>
<keyword evidence="7" id="KW-0482">Metalloprotease</keyword>
<evidence type="ECO:0000256" key="7">
    <source>
        <dbReference type="ARBA" id="ARBA00023049"/>
    </source>
</evidence>
<dbReference type="GO" id="GO:0046872">
    <property type="term" value="F:metal ion binding"/>
    <property type="evidence" value="ECO:0007669"/>
    <property type="project" value="UniProtKB-KW"/>
</dbReference>
<dbReference type="GO" id="GO:0008237">
    <property type="term" value="F:metallopeptidase activity"/>
    <property type="evidence" value="ECO:0007669"/>
    <property type="project" value="UniProtKB-KW"/>
</dbReference>
<proteinExistence type="inferred from homology"/>
<evidence type="ECO:0000256" key="1">
    <source>
        <dbReference type="ARBA" id="ARBA00008721"/>
    </source>
</evidence>
<dbReference type="InterPro" id="IPR008754">
    <property type="entry name" value="Peptidase_M43"/>
</dbReference>
<keyword evidence="4 9" id="KW-0732">Signal</keyword>
<dbReference type="GO" id="GO:0006508">
    <property type="term" value="P:proteolysis"/>
    <property type="evidence" value="ECO:0007669"/>
    <property type="project" value="UniProtKB-KW"/>
</dbReference>
<feature type="domain" description="Secretion system C-terminal sorting" evidence="11">
    <location>
        <begin position="619"/>
        <end position="689"/>
    </location>
</feature>
<comment type="caution">
    <text evidence="12">The sequence shown here is derived from an EMBL/GenBank/DDBJ whole genome shotgun (WGS) entry which is preliminary data.</text>
</comment>
<evidence type="ECO:0000256" key="8">
    <source>
        <dbReference type="ARBA" id="ARBA00023157"/>
    </source>
</evidence>
<evidence type="ECO:0000259" key="10">
    <source>
        <dbReference type="Pfam" id="PF05572"/>
    </source>
</evidence>
<sequence>MKKTTLLLIITLCFTAFSYGQKKPTVFGKEVSKTQIEDNGGVIRCASTEYEHYLQQNHKTRQTNEEFEAWLAPKVATVKRQQSAKIGNSTQSTNAVYTIPVVVHVVHTGTAVGVGANISDAQVLSQIQVLNEDFRRMANTPGFNSNPVGADTEIQFCLAQRTPNGSLSTGINRVVRPQTNWTDNEIETSLKPSTIWDPTKYLNLWVVIEMSSPGGETLGYAQFPTGSGLPGLGGTSTANTDGVIIGYRYFGSSAIYPAGSYSPPYDRGRTTTHEVGHYLGLRHINGDNTSTASCTVNANDSTNDYCLDTPSQRTLTGGCPIGKDTCPSSPGLDMIENYMDYSNDTCLNIFTLDQKARMVAVMQNSPRRASLSTSNGCTPGQIFGLDGSIEIGTWNLGCSKTFTPTVILKNSGTTTMTSAVISYNIDGGTATTTNWSGSLATNATTSVTLSPLTTTAGTHIFNANVNTVNGAPDQNSENNGAKSFTIAESYTTTTVNFTLQPDYYGPETNWTVTNSAGATLFSGGPYSFGTANSQNQITGLPPLVNETWTLPINDCYTFTINDSGADGICCSYGNGSYTLKTPTNTVIATGGTFASSESKSFGIYALGVNEFNPLDAVYLYPNPANSVLNIAVTNNMELPESYTIYNSLGQEIQTVKITSEANLSVNTSSYSNGVYLIKLFKDNGSKTLRFIKN</sequence>
<evidence type="ECO:0000256" key="3">
    <source>
        <dbReference type="ARBA" id="ARBA00022723"/>
    </source>
</evidence>
<evidence type="ECO:0000256" key="6">
    <source>
        <dbReference type="ARBA" id="ARBA00022833"/>
    </source>
</evidence>
<keyword evidence="8" id="KW-1015">Disulfide bond</keyword>
<keyword evidence="2" id="KW-0645">Protease</keyword>
<accession>A0A3P3WFP1</accession>
<evidence type="ECO:0000256" key="4">
    <source>
        <dbReference type="ARBA" id="ARBA00022729"/>
    </source>
</evidence>
<evidence type="ECO:0000256" key="9">
    <source>
        <dbReference type="SAM" id="SignalP"/>
    </source>
</evidence>
<gene>
    <name evidence="12" type="ORF">EG849_00165</name>
</gene>
<dbReference type="AlphaFoldDB" id="A0A3P3WFP1"/>
<dbReference type="Pfam" id="PF18962">
    <property type="entry name" value="Por_Secre_tail"/>
    <property type="match status" value="1"/>
</dbReference>
<keyword evidence="5" id="KW-0378">Hydrolase</keyword>
<dbReference type="CDD" id="cd04275">
    <property type="entry name" value="ZnMc_pappalysin_like"/>
    <property type="match status" value="1"/>
</dbReference>
<dbReference type="SUPFAM" id="SSF55486">
    <property type="entry name" value="Metalloproteases ('zincins'), catalytic domain"/>
    <property type="match status" value="1"/>
</dbReference>
<organism evidence="12 13">
    <name type="scientific">Flavobacterium macacae</name>
    <dbReference type="NCBI Taxonomy" id="2488993"/>
    <lineage>
        <taxon>Bacteria</taxon>
        <taxon>Pseudomonadati</taxon>
        <taxon>Bacteroidota</taxon>
        <taxon>Flavobacteriia</taxon>
        <taxon>Flavobacteriales</taxon>
        <taxon>Flavobacteriaceae</taxon>
        <taxon>Flavobacterium</taxon>
    </lineage>
</organism>
<dbReference type="Gene3D" id="3.40.390.10">
    <property type="entry name" value="Collagenase (Catalytic Domain)"/>
    <property type="match status" value="1"/>
</dbReference>
<feature type="chain" id="PRO_5018287767" evidence="9">
    <location>
        <begin position="19"/>
        <end position="693"/>
    </location>
</feature>
<evidence type="ECO:0000256" key="2">
    <source>
        <dbReference type="ARBA" id="ARBA00022670"/>
    </source>
</evidence>
<evidence type="ECO:0000259" key="11">
    <source>
        <dbReference type="Pfam" id="PF18962"/>
    </source>
</evidence>
<keyword evidence="13" id="KW-1185">Reference proteome</keyword>
<name>A0A3P3WFP1_9FLAO</name>
<reference evidence="12 13" key="1">
    <citation type="submission" date="2018-11" db="EMBL/GenBank/DDBJ databases">
        <title>Flavobacterium sp. nov., YIM 102600 draft genome.</title>
        <authorList>
            <person name="Li G."/>
            <person name="Jiang Y."/>
        </authorList>
    </citation>
    <scope>NUCLEOTIDE SEQUENCE [LARGE SCALE GENOMIC DNA]</scope>
    <source>
        <strain evidence="12 13">YIM 102600</strain>
    </source>
</reference>
<dbReference type="InterPro" id="IPR024079">
    <property type="entry name" value="MetalloPept_cat_dom_sf"/>
</dbReference>
<dbReference type="InterPro" id="IPR026444">
    <property type="entry name" value="Secre_tail"/>
</dbReference>
<dbReference type="PANTHER" id="PTHR47466:SF1">
    <property type="entry name" value="METALLOPROTEASE MEP1 (AFU_ORTHOLOGUE AFUA_1G07730)-RELATED"/>
    <property type="match status" value="1"/>
</dbReference>
<feature type="domain" description="Peptidase M43 pregnancy-associated plasma-A" evidence="10">
    <location>
        <begin position="194"/>
        <end position="362"/>
    </location>
</feature>
<dbReference type="OrthoDB" id="6278496at2"/>